<dbReference type="AlphaFoldDB" id="A0AB34K8T7"/>
<feature type="transmembrane region" description="Helical" evidence="6">
    <location>
        <begin position="141"/>
        <end position="157"/>
    </location>
</feature>
<accession>A0AB34K8T7</accession>
<keyword evidence="5 6" id="KW-0472">Membrane</keyword>
<evidence type="ECO:0000256" key="2">
    <source>
        <dbReference type="ARBA" id="ARBA00006824"/>
    </source>
</evidence>
<name>A0AB34K8T7_PRYPA</name>
<keyword evidence="8" id="KW-1185">Reference proteome</keyword>
<evidence type="ECO:0000256" key="1">
    <source>
        <dbReference type="ARBA" id="ARBA00004141"/>
    </source>
</evidence>
<dbReference type="InterPro" id="IPR007248">
    <property type="entry name" value="Mpv17_PMP22"/>
</dbReference>
<evidence type="ECO:0000256" key="4">
    <source>
        <dbReference type="ARBA" id="ARBA00022989"/>
    </source>
</evidence>
<reference evidence="7 8" key="1">
    <citation type="journal article" date="2024" name="Science">
        <title>Giant polyketide synthase enzymes in the biosynthesis of giant marine polyether toxins.</title>
        <authorList>
            <person name="Fallon T.R."/>
            <person name="Shende V.V."/>
            <person name="Wierzbicki I.H."/>
            <person name="Pendleton A.L."/>
            <person name="Watervoot N.F."/>
            <person name="Auber R.P."/>
            <person name="Gonzalez D.J."/>
            <person name="Wisecaver J.H."/>
            <person name="Moore B.S."/>
        </authorList>
    </citation>
    <scope>NUCLEOTIDE SEQUENCE [LARGE SCALE GENOMIC DNA]</scope>
    <source>
        <strain evidence="7 8">12B1</strain>
    </source>
</reference>
<evidence type="ECO:0000256" key="3">
    <source>
        <dbReference type="ARBA" id="ARBA00022692"/>
    </source>
</evidence>
<evidence type="ECO:0000313" key="7">
    <source>
        <dbReference type="EMBL" id="KAL1530898.1"/>
    </source>
</evidence>
<feature type="transmembrane region" description="Helical" evidence="6">
    <location>
        <begin position="114"/>
        <end position="135"/>
    </location>
</feature>
<dbReference type="PANTHER" id="PTHR11266:SF17">
    <property type="entry name" value="PROTEIN MPV17"/>
    <property type="match status" value="1"/>
</dbReference>
<dbReference type="PANTHER" id="PTHR11266">
    <property type="entry name" value="PEROXISOMAL MEMBRANE PROTEIN 2, PXMP2 MPV17"/>
    <property type="match status" value="1"/>
</dbReference>
<comment type="similarity">
    <text evidence="2 6">Belongs to the peroxisomal membrane protein PXMP2/4 family.</text>
</comment>
<keyword evidence="3 6" id="KW-0812">Transmembrane</keyword>
<evidence type="ECO:0008006" key="9">
    <source>
        <dbReference type="Google" id="ProtNLM"/>
    </source>
</evidence>
<comment type="caution">
    <text evidence="7">The sequence shown here is derived from an EMBL/GenBank/DDBJ whole genome shotgun (WGS) entry which is preliminary data.</text>
</comment>
<dbReference type="GO" id="GO:0005737">
    <property type="term" value="C:cytoplasm"/>
    <property type="evidence" value="ECO:0007669"/>
    <property type="project" value="TreeGrafter"/>
</dbReference>
<proteinExistence type="inferred from homology"/>
<evidence type="ECO:0000256" key="5">
    <source>
        <dbReference type="ARBA" id="ARBA00023136"/>
    </source>
</evidence>
<comment type="subcellular location">
    <subcellularLocation>
        <location evidence="1">Membrane</location>
        <topology evidence="1">Multi-pass membrane protein</topology>
    </subcellularLocation>
</comment>
<protein>
    <recommendedName>
        <fullName evidence="9">Protein Mpv17</fullName>
    </recommendedName>
</protein>
<organism evidence="7 8">
    <name type="scientific">Prymnesium parvum</name>
    <name type="common">Toxic golden alga</name>
    <dbReference type="NCBI Taxonomy" id="97485"/>
    <lineage>
        <taxon>Eukaryota</taxon>
        <taxon>Haptista</taxon>
        <taxon>Haptophyta</taxon>
        <taxon>Prymnesiophyceae</taxon>
        <taxon>Prymnesiales</taxon>
        <taxon>Prymnesiaceae</taxon>
        <taxon>Prymnesium</taxon>
    </lineage>
</organism>
<evidence type="ECO:0000313" key="8">
    <source>
        <dbReference type="Proteomes" id="UP001515480"/>
    </source>
</evidence>
<gene>
    <name evidence="7" type="ORF">AB1Y20_001789</name>
</gene>
<dbReference type="EMBL" id="JBGBPQ010000001">
    <property type="protein sequence ID" value="KAL1530898.1"/>
    <property type="molecule type" value="Genomic_DNA"/>
</dbReference>
<dbReference type="Pfam" id="PF04117">
    <property type="entry name" value="Mpv17_PMP22"/>
    <property type="match status" value="1"/>
</dbReference>
<dbReference type="Proteomes" id="UP001515480">
    <property type="component" value="Unassembled WGS sequence"/>
</dbReference>
<evidence type="ECO:0000256" key="6">
    <source>
        <dbReference type="RuleBase" id="RU363053"/>
    </source>
</evidence>
<keyword evidence="4 6" id="KW-1133">Transmembrane helix</keyword>
<dbReference type="GO" id="GO:0016020">
    <property type="term" value="C:membrane"/>
    <property type="evidence" value="ECO:0007669"/>
    <property type="project" value="UniProtKB-SubCell"/>
</dbReference>
<sequence length="172" mass="18787">MTAGGIGGTGDLLMQLHEAPRTEAVPFDMARCARLAAFRAVHAPVIDAAWRVFDARLSARGGLLATGVTGAAARALCDQCILAPPSIGAFFLTQGLFDGLSIDQSIRRMQSSFIAAYQVAFPFWLSTHMITFGLIRPNWRIAWASFVAVFWNAFMSQENQRAKQRELGNVHS</sequence>